<name>A0ABW7U4M9_9ACTN</name>
<proteinExistence type="predicted"/>
<reference evidence="2 3" key="1">
    <citation type="submission" date="2024-10" db="EMBL/GenBank/DDBJ databases">
        <title>The Natural Products Discovery Center: Release of the First 8490 Sequenced Strains for Exploring Actinobacteria Biosynthetic Diversity.</title>
        <authorList>
            <person name="Kalkreuter E."/>
            <person name="Kautsar S.A."/>
            <person name="Yang D."/>
            <person name="Bader C.D."/>
            <person name="Teijaro C.N."/>
            <person name="Fluegel L."/>
            <person name="Davis C.M."/>
            <person name="Simpson J.R."/>
            <person name="Lauterbach L."/>
            <person name="Steele A.D."/>
            <person name="Gui C."/>
            <person name="Meng S."/>
            <person name="Li G."/>
            <person name="Viehrig K."/>
            <person name="Ye F."/>
            <person name="Su P."/>
            <person name="Kiefer A.F."/>
            <person name="Nichols A."/>
            <person name="Cepeda A.J."/>
            <person name="Yan W."/>
            <person name="Fan B."/>
            <person name="Jiang Y."/>
            <person name="Adhikari A."/>
            <person name="Zheng C.-J."/>
            <person name="Schuster L."/>
            <person name="Cowan T.M."/>
            <person name="Smanski M.J."/>
            <person name="Chevrette M.G."/>
            <person name="De Carvalho L.P.S."/>
            <person name="Shen B."/>
        </authorList>
    </citation>
    <scope>NUCLEOTIDE SEQUENCE [LARGE SCALE GENOMIC DNA]</scope>
    <source>
        <strain evidence="2 3">NPDC020602</strain>
    </source>
</reference>
<feature type="compositionally biased region" description="Basic residues" evidence="1">
    <location>
        <begin position="117"/>
        <end position="131"/>
    </location>
</feature>
<comment type="caution">
    <text evidence="2">The sequence shown here is derived from an EMBL/GenBank/DDBJ whole genome shotgun (WGS) entry which is preliminary data.</text>
</comment>
<dbReference type="EMBL" id="JBIRUI010000005">
    <property type="protein sequence ID" value="MFI1714577.1"/>
    <property type="molecule type" value="Genomic_DNA"/>
</dbReference>
<accession>A0ABW7U4M9</accession>
<dbReference type="Proteomes" id="UP001611339">
    <property type="component" value="Unassembled WGS sequence"/>
</dbReference>
<protein>
    <submittedName>
        <fullName evidence="2">Uncharacterized protein</fullName>
    </submittedName>
</protein>
<sequence length="131" mass="14995">MAGRHRYHLDQDGHSITVLHDARRRRAEVWVDGKTVAVAPTPRHHATVLEGEIPALPPRRIVVRIGHPDDVGDVPLCVLETGGEHYLMPHIALTPQEREPAERTPPARTPGELLARWRARRRHRRSDHRTR</sequence>
<evidence type="ECO:0000256" key="1">
    <source>
        <dbReference type="SAM" id="MobiDB-lite"/>
    </source>
</evidence>
<keyword evidence="3" id="KW-1185">Reference proteome</keyword>
<evidence type="ECO:0000313" key="2">
    <source>
        <dbReference type="EMBL" id="MFI1714577.1"/>
    </source>
</evidence>
<gene>
    <name evidence="2" type="ORF">ACH407_13520</name>
</gene>
<organism evidence="2 3">
    <name type="scientific">Streptomyces litmocidini</name>
    <dbReference type="NCBI Taxonomy" id="67318"/>
    <lineage>
        <taxon>Bacteria</taxon>
        <taxon>Bacillati</taxon>
        <taxon>Actinomycetota</taxon>
        <taxon>Actinomycetes</taxon>
        <taxon>Kitasatosporales</taxon>
        <taxon>Streptomycetaceae</taxon>
        <taxon>Streptomyces</taxon>
    </lineage>
</organism>
<feature type="region of interest" description="Disordered" evidence="1">
    <location>
        <begin position="93"/>
        <end position="131"/>
    </location>
</feature>
<evidence type="ECO:0000313" key="3">
    <source>
        <dbReference type="Proteomes" id="UP001611339"/>
    </source>
</evidence>
<dbReference type="RefSeq" id="WP_123456547.1">
    <property type="nucleotide sequence ID" value="NZ_JBEYXG010000008.1"/>
</dbReference>